<name>A0ABT3IME5_9BACT</name>
<protein>
    <recommendedName>
        <fullName evidence="3">DUF3823 domain-containing protein</fullName>
    </recommendedName>
</protein>
<proteinExistence type="predicted"/>
<comment type="caution">
    <text evidence="1">The sequence shown here is derived from an EMBL/GenBank/DDBJ whole genome shotgun (WGS) entry which is preliminary data.</text>
</comment>
<evidence type="ECO:0000313" key="1">
    <source>
        <dbReference type="EMBL" id="MCW3485149.1"/>
    </source>
</evidence>
<keyword evidence="2" id="KW-1185">Reference proteome</keyword>
<evidence type="ECO:0008006" key="3">
    <source>
        <dbReference type="Google" id="ProtNLM"/>
    </source>
</evidence>
<gene>
    <name evidence="1" type="ORF">OL497_14665</name>
</gene>
<dbReference type="EMBL" id="JAPDNS010000001">
    <property type="protein sequence ID" value="MCW3485149.1"/>
    <property type="molecule type" value="Genomic_DNA"/>
</dbReference>
<dbReference type="Proteomes" id="UP001207742">
    <property type="component" value="Unassembled WGS sequence"/>
</dbReference>
<reference evidence="1 2" key="1">
    <citation type="submission" date="2022-10" db="EMBL/GenBank/DDBJ databases">
        <title>Chitinophaga nivalis PC15 sp. nov., isolated from Pyeongchang county, South Korea.</title>
        <authorList>
            <person name="Trinh H.N."/>
        </authorList>
    </citation>
    <scope>NUCLEOTIDE SEQUENCE [LARGE SCALE GENOMIC DNA]</scope>
    <source>
        <strain evidence="1 2">PC14</strain>
    </source>
</reference>
<dbReference type="RefSeq" id="WP_264731246.1">
    <property type="nucleotide sequence ID" value="NZ_JAPDNR010000001.1"/>
</dbReference>
<evidence type="ECO:0000313" key="2">
    <source>
        <dbReference type="Proteomes" id="UP001207742"/>
    </source>
</evidence>
<dbReference type="PROSITE" id="PS51257">
    <property type="entry name" value="PROKAR_LIPOPROTEIN"/>
    <property type="match status" value="1"/>
</dbReference>
<sequence length="253" mass="27979">MKILPSISRQIAVLAVSCSFFACTKSQEELYPKNNIIEINIKGYIAKDSLQFKLGETVVKPNLTEPGSYFQGNVDLVQLSNGATKFSILNGKGEQLLEKNIDGANVTNKVTFYYNGVSIVDKLPEMPAVTPGNVGVLVSFPERTFSKVPISDIALEVTLQRRGKPTITKLYAFNEDATAFIDLEVASYYPYISFKLVKADNPKERYLPNGLTANFTLNAPQADKKYAMQVQEAVDGFGNFYGVEAVEISQYLE</sequence>
<accession>A0ABT3IME5</accession>
<organism evidence="1 2">
    <name type="scientific">Chitinophaga nivalis</name>
    <dbReference type="NCBI Taxonomy" id="2991709"/>
    <lineage>
        <taxon>Bacteria</taxon>
        <taxon>Pseudomonadati</taxon>
        <taxon>Bacteroidota</taxon>
        <taxon>Chitinophagia</taxon>
        <taxon>Chitinophagales</taxon>
        <taxon>Chitinophagaceae</taxon>
        <taxon>Chitinophaga</taxon>
    </lineage>
</organism>